<evidence type="ECO:0000313" key="3">
    <source>
        <dbReference type="Proteomes" id="UP000193978"/>
    </source>
</evidence>
<dbReference type="AlphaFoldDB" id="A0A1W6N095"/>
<dbReference type="Proteomes" id="UP000193978">
    <property type="component" value="Chromosome"/>
</dbReference>
<dbReference type="RefSeq" id="WP_199769010.1">
    <property type="nucleotide sequence ID" value="NZ_AP027149.1"/>
</dbReference>
<dbReference type="STRING" id="655015.B1812_00360"/>
<keyword evidence="1" id="KW-1133">Transmembrane helix</keyword>
<dbReference type="InterPro" id="IPR051311">
    <property type="entry name" value="DedA_domain"/>
</dbReference>
<dbReference type="KEGG" id="mbry:B1812_00360"/>
<keyword evidence="3" id="KW-1185">Reference proteome</keyword>
<feature type="transmembrane region" description="Helical" evidence="1">
    <location>
        <begin position="171"/>
        <end position="190"/>
    </location>
</feature>
<dbReference type="EMBL" id="CP019948">
    <property type="protein sequence ID" value="ARN83250.1"/>
    <property type="molecule type" value="Genomic_DNA"/>
</dbReference>
<keyword evidence="1" id="KW-0472">Membrane</keyword>
<feature type="transmembrane region" description="Helical" evidence="1">
    <location>
        <begin position="52"/>
        <end position="78"/>
    </location>
</feature>
<evidence type="ECO:0000313" key="2">
    <source>
        <dbReference type="EMBL" id="ARN83250.1"/>
    </source>
</evidence>
<evidence type="ECO:0000256" key="1">
    <source>
        <dbReference type="SAM" id="Phobius"/>
    </source>
</evidence>
<feature type="transmembrane region" description="Helical" evidence="1">
    <location>
        <begin position="136"/>
        <end position="159"/>
    </location>
</feature>
<sequence length="193" mass="21297">MIKKLYQWTLQLSRGPHAEAALAAVAFAESSFFPVPPDVILLPMSLAKPEKAWRYAAICTLASVAGGALGYAIGALLYDTVGHWLIHLYGYEEKMASMREFYAKWGAYFILLKGLTPIPFKLVTIFSGLFAYNFPLFILLSLITRGARFFFLAAALNRFGDSLRDKMEAHFGLFLGSLAAIVVGGFVIAVKLF</sequence>
<gene>
    <name evidence="2" type="ORF">B1812_00360</name>
</gene>
<dbReference type="PANTHER" id="PTHR42709">
    <property type="entry name" value="ALKALINE PHOSPHATASE LIKE PROTEIN"/>
    <property type="match status" value="1"/>
</dbReference>
<feature type="transmembrane region" description="Helical" evidence="1">
    <location>
        <begin position="105"/>
        <end position="130"/>
    </location>
</feature>
<organism evidence="2 3">
    <name type="scientific">Methylocystis bryophila</name>
    <dbReference type="NCBI Taxonomy" id="655015"/>
    <lineage>
        <taxon>Bacteria</taxon>
        <taxon>Pseudomonadati</taxon>
        <taxon>Pseudomonadota</taxon>
        <taxon>Alphaproteobacteria</taxon>
        <taxon>Hyphomicrobiales</taxon>
        <taxon>Methylocystaceae</taxon>
        <taxon>Methylocystis</taxon>
    </lineage>
</organism>
<name>A0A1W6N095_9HYPH</name>
<proteinExistence type="predicted"/>
<dbReference type="GO" id="GO:0005886">
    <property type="term" value="C:plasma membrane"/>
    <property type="evidence" value="ECO:0007669"/>
    <property type="project" value="TreeGrafter"/>
</dbReference>
<protein>
    <submittedName>
        <fullName evidence="2">Cytochrome B</fullName>
    </submittedName>
</protein>
<accession>A0A1W6N095</accession>
<dbReference type="PANTHER" id="PTHR42709:SF11">
    <property type="entry name" value="DEDA FAMILY PROTEIN"/>
    <property type="match status" value="1"/>
</dbReference>
<keyword evidence="1" id="KW-0812">Transmembrane</keyword>
<reference evidence="2 3" key="1">
    <citation type="submission" date="2017-02" db="EMBL/GenBank/DDBJ databases">
        <authorList>
            <person name="Peterson S.W."/>
        </authorList>
    </citation>
    <scope>NUCLEOTIDE SEQUENCE [LARGE SCALE GENOMIC DNA]</scope>
    <source>
        <strain evidence="2 3">S285</strain>
    </source>
</reference>